<dbReference type="InterPro" id="IPR029063">
    <property type="entry name" value="SAM-dependent_MTases_sf"/>
</dbReference>
<comment type="similarity">
    <text evidence="2">Belongs to the class I-like SAM-binding methyltransferase superfamily. Erg6/SMT family.</text>
</comment>
<keyword evidence="1 4" id="KW-0808">Transferase</keyword>
<comment type="caution">
    <text evidence="4">The sequence shown here is derived from an EMBL/GenBank/DDBJ whole genome shotgun (WGS) entry which is preliminary data.</text>
</comment>
<evidence type="ECO:0000259" key="3">
    <source>
        <dbReference type="Pfam" id="PF13649"/>
    </source>
</evidence>
<feature type="domain" description="Methyltransferase" evidence="3">
    <location>
        <begin position="53"/>
        <end position="151"/>
    </location>
</feature>
<dbReference type="CDD" id="cd02440">
    <property type="entry name" value="AdoMet_MTases"/>
    <property type="match status" value="1"/>
</dbReference>
<dbReference type="InterPro" id="IPR050447">
    <property type="entry name" value="Erg6_SMT_methyltransf"/>
</dbReference>
<dbReference type="GO" id="GO:0005783">
    <property type="term" value="C:endoplasmic reticulum"/>
    <property type="evidence" value="ECO:0007669"/>
    <property type="project" value="TreeGrafter"/>
</dbReference>
<gene>
    <name evidence="4" type="ORF">KP79_PYT24419</name>
</gene>
<evidence type="ECO:0000256" key="1">
    <source>
        <dbReference type="ARBA" id="ARBA00022679"/>
    </source>
</evidence>
<evidence type="ECO:0000313" key="5">
    <source>
        <dbReference type="Proteomes" id="UP000242188"/>
    </source>
</evidence>
<dbReference type="EMBL" id="NEDP02004467">
    <property type="protein sequence ID" value="OWF45571.1"/>
    <property type="molecule type" value="Genomic_DNA"/>
</dbReference>
<dbReference type="Proteomes" id="UP000242188">
    <property type="component" value="Unassembled WGS sequence"/>
</dbReference>
<dbReference type="Gene3D" id="3.40.50.150">
    <property type="entry name" value="Vaccinia Virus protein VP39"/>
    <property type="match status" value="1"/>
</dbReference>
<dbReference type="InterPro" id="IPR041698">
    <property type="entry name" value="Methyltransf_25"/>
</dbReference>
<organism evidence="4 5">
    <name type="scientific">Mizuhopecten yessoensis</name>
    <name type="common">Japanese scallop</name>
    <name type="synonym">Patinopecten yessoensis</name>
    <dbReference type="NCBI Taxonomy" id="6573"/>
    <lineage>
        <taxon>Eukaryota</taxon>
        <taxon>Metazoa</taxon>
        <taxon>Spiralia</taxon>
        <taxon>Lophotrochozoa</taxon>
        <taxon>Mollusca</taxon>
        <taxon>Bivalvia</taxon>
        <taxon>Autobranchia</taxon>
        <taxon>Pteriomorphia</taxon>
        <taxon>Pectinida</taxon>
        <taxon>Pectinoidea</taxon>
        <taxon>Pectinidae</taxon>
        <taxon>Mizuhopecten</taxon>
    </lineage>
</organism>
<dbReference type="PANTHER" id="PTHR44068">
    <property type="entry name" value="ZGC:194242"/>
    <property type="match status" value="1"/>
</dbReference>
<evidence type="ECO:0000256" key="2">
    <source>
        <dbReference type="ARBA" id="ARBA00038188"/>
    </source>
</evidence>
<dbReference type="SUPFAM" id="SSF53335">
    <property type="entry name" value="S-adenosyl-L-methionine-dependent methyltransferases"/>
    <property type="match status" value="1"/>
</dbReference>
<dbReference type="GO" id="GO:0032259">
    <property type="term" value="P:methylation"/>
    <property type="evidence" value="ECO:0007669"/>
    <property type="project" value="UniProtKB-KW"/>
</dbReference>
<name>A0A210QA00_MIZYE</name>
<protein>
    <submittedName>
        <fullName evidence="4">Methyltransferase YdaC</fullName>
    </submittedName>
</protein>
<keyword evidence="5" id="KW-1185">Reference proteome</keyword>
<keyword evidence="4" id="KW-0489">Methyltransferase</keyword>
<dbReference type="AlphaFoldDB" id="A0A210QA00"/>
<dbReference type="PANTHER" id="PTHR44068:SF1">
    <property type="entry name" value="HYPOTHETICAL LOC100005854"/>
    <property type="match status" value="1"/>
</dbReference>
<dbReference type="GO" id="GO:0003838">
    <property type="term" value="F:sterol 24-C-methyltransferase activity"/>
    <property type="evidence" value="ECO:0007669"/>
    <property type="project" value="TreeGrafter"/>
</dbReference>
<dbReference type="OrthoDB" id="10250730at2759"/>
<accession>A0A210QA00</accession>
<dbReference type="GO" id="GO:0016126">
    <property type="term" value="P:sterol biosynthetic process"/>
    <property type="evidence" value="ECO:0007669"/>
    <property type="project" value="TreeGrafter"/>
</dbReference>
<proteinExistence type="inferred from homology"/>
<evidence type="ECO:0000313" key="4">
    <source>
        <dbReference type="EMBL" id="OWF45571.1"/>
    </source>
</evidence>
<dbReference type="Pfam" id="PF13649">
    <property type="entry name" value="Methyltransf_25"/>
    <property type="match status" value="1"/>
</dbReference>
<reference evidence="4 5" key="1">
    <citation type="journal article" date="2017" name="Nat. Ecol. Evol.">
        <title>Scallop genome provides insights into evolution of bilaterian karyotype and development.</title>
        <authorList>
            <person name="Wang S."/>
            <person name="Zhang J."/>
            <person name="Jiao W."/>
            <person name="Li J."/>
            <person name="Xun X."/>
            <person name="Sun Y."/>
            <person name="Guo X."/>
            <person name="Huan P."/>
            <person name="Dong B."/>
            <person name="Zhang L."/>
            <person name="Hu X."/>
            <person name="Sun X."/>
            <person name="Wang J."/>
            <person name="Zhao C."/>
            <person name="Wang Y."/>
            <person name="Wang D."/>
            <person name="Huang X."/>
            <person name="Wang R."/>
            <person name="Lv J."/>
            <person name="Li Y."/>
            <person name="Zhang Z."/>
            <person name="Liu B."/>
            <person name="Lu W."/>
            <person name="Hui Y."/>
            <person name="Liang J."/>
            <person name="Zhou Z."/>
            <person name="Hou R."/>
            <person name="Li X."/>
            <person name="Liu Y."/>
            <person name="Li H."/>
            <person name="Ning X."/>
            <person name="Lin Y."/>
            <person name="Zhao L."/>
            <person name="Xing Q."/>
            <person name="Dou J."/>
            <person name="Li Y."/>
            <person name="Mao J."/>
            <person name="Guo H."/>
            <person name="Dou H."/>
            <person name="Li T."/>
            <person name="Mu C."/>
            <person name="Jiang W."/>
            <person name="Fu Q."/>
            <person name="Fu X."/>
            <person name="Miao Y."/>
            <person name="Liu J."/>
            <person name="Yu Q."/>
            <person name="Li R."/>
            <person name="Liao H."/>
            <person name="Li X."/>
            <person name="Kong Y."/>
            <person name="Jiang Z."/>
            <person name="Chourrout D."/>
            <person name="Li R."/>
            <person name="Bao Z."/>
        </authorList>
    </citation>
    <scope>NUCLEOTIDE SEQUENCE [LARGE SCALE GENOMIC DNA]</scope>
    <source>
        <strain evidence="4 5">PY_sf001</strain>
    </source>
</reference>
<sequence length="218" mass="24345">MGSRLREAIARNLRKPEATIIGRLVKKIALEKMNCFLELEAVRLCDIQPDHQVLEVGFGPGIGIQATYHIVKDGNGEVYGIDFSEEMVLSATRLLRKGIGEGKVSLINAEAADLSCFQSNTFDRVFHCNCYYFWPDMTKATNELHRVMKPGATMVTTMNPERLKISQSRGFFKYGNPDQRPYIKALQSSGFCGVQLKTLKHESSGASFDAIFAKKPGF</sequence>